<evidence type="ECO:0000313" key="2">
    <source>
        <dbReference type="EMBL" id="NEW32398.1"/>
    </source>
</evidence>
<reference evidence="2 3" key="1">
    <citation type="submission" date="2020-01" db="EMBL/GenBank/DDBJ databases">
        <title>Genetics and antimicrobial susceptibilities of Nocardia species isolated from the soil; a comparison with species isolated from humans.</title>
        <authorList>
            <person name="Carrasco G."/>
            <person name="Monzon S."/>
            <person name="Sansegundo M."/>
            <person name="Garcia E."/>
            <person name="Garrido N."/>
            <person name="Medina M.J."/>
            <person name="Villalon P."/>
            <person name="Ramirez-Arocha A.C."/>
            <person name="Jimenez P."/>
            <person name="Cuesta I."/>
            <person name="Valdezate S."/>
        </authorList>
    </citation>
    <scope>NUCLEOTIDE SEQUENCE [LARGE SCALE GENOMIC DNA]</scope>
    <source>
        <strain evidence="2 3">CNM20110626</strain>
    </source>
</reference>
<dbReference type="InterPro" id="IPR058489">
    <property type="entry name" value="DUF8176"/>
</dbReference>
<name>A0A2L2JLP7_9NOCA</name>
<accession>A0A2L2JLP7</accession>
<comment type="caution">
    <text evidence="2">The sequence shown here is derived from an EMBL/GenBank/DDBJ whole genome shotgun (WGS) entry which is preliminary data.</text>
</comment>
<dbReference type="Pfam" id="PF26527">
    <property type="entry name" value="DUF8176"/>
    <property type="match status" value="1"/>
</dbReference>
<protein>
    <recommendedName>
        <fullName evidence="1">DUF8176 domain-containing protein</fullName>
    </recommendedName>
</protein>
<evidence type="ECO:0000259" key="1">
    <source>
        <dbReference type="Pfam" id="PF26527"/>
    </source>
</evidence>
<sequence length="249" mass="26063">MPRYPRNPPENEDDEVDAWVELPPAVVDLRLVADTGTDHDLGEPDEPLLPEQFWYHRIRDTPSAADTVGISRWGTGLGERLPRGAWAALAATIAVLAGVLLASPGKTGDTGAQVPATAAPPTSTTLVQGPCTGLTGEVVTEQSGDPTTLAGVIASFEAAYYIHRDAGKAMPLLAPESGITFEGLAAGIASIPPGTRHCVAITPIAPTTANVHIAEIRPDRTRTDYLQLINTRPADSGGALLISNVQKQG</sequence>
<dbReference type="GeneID" id="57067641"/>
<proteinExistence type="predicted"/>
<dbReference type="RefSeq" id="WP_054815566.1">
    <property type="nucleotide sequence ID" value="NZ_CP026746.1"/>
</dbReference>
<feature type="domain" description="DUF8176" evidence="1">
    <location>
        <begin position="137"/>
        <end position="245"/>
    </location>
</feature>
<dbReference type="EMBL" id="JAAGVB010000008">
    <property type="protein sequence ID" value="NEW32398.1"/>
    <property type="molecule type" value="Genomic_DNA"/>
</dbReference>
<dbReference type="AlphaFoldDB" id="A0A2L2JLP7"/>
<evidence type="ECO:0000313" key="3">
    <source>
        <dbReference type="Proteomes" id="UP000471166"/>
    </source>
</evidence>
<dbReference type="Proteomes" id="UP000471166">
    <property type="component" value="Unassembled WGS sequence"/>
</dbReference>
<organism evidence="2 3">
    <name type="scientific">Nocardia cyriacigeorgica</name>
    <dbReference type="NCBI Taxonomy" id="135487"/>
    <lineage>
        <taxon>Bacteria</taxon>
        <taxon>Bacillati</taxon>
        <taxon>Actinomycetota</taxon>
        <taxon>Actinomycetes</taxon>
        <taxon>Mycobacteriales</taxon>
        <taxon>Nocardiaceae</taxon>
        <taxon>Nocardia</taxon>
    </lineage>
</organism>
<gene>
    <name evidence="2" type="ORF">GV791_07465</name>
</gene>